<dbReference type="PROSITE" id="PS50304">
    <property type="entry name" value="TUDOR"/>
    <property type="match status" value="1"/>
</dbReference>
<dbReference type="EMBL" id="CAXIEN010000160">
    <property type="protein sequence ID" value="CAL1282755.1"/>
    <property type="molecule type" value="Genomic_DNA"/>
</dbReference>
<accession>A0AAV2AFR9</accession>
<dbReference type="PANTHER" id="PTHR39267:SF1">
    <property type="entry name" value="SURVIVAL MOTOR NEURON PROTEIN"/>
    <property type="match status" value="1"/>
</dbReference>
<dbReference type="GO" id="GO:0030018">
    <property type="term" value="C:Z disc"/>
    <property type="evidence" value="ECO:0007669"/>
    <property type="project" value="UniProtKB-SubCell"/>
</dbReference>
<dbReference type="SMART" id="SM00333">
    <property type="entry name" value="TUDOR"/>
    <property type="match status" value="1"/>
</dbReference>
<name>A0AAV2AFR9_9ARAC</name>
<comment type="subcellular location">
    <subcellularLocation>
        <location evidence="1">Cytoplasm</location>
        <location evidence="1">Myofibril</location>
        <location evidence="1">Sarcomere</location>
        <location evidence="1">Z line</location>
    </subcellularLocation>
    <subcellularLocation>
        <location evidence="2">Nucleus</location>
        <location evidence="2">Cajal body</location>
    </subcellularLocation>
    <subcellularLocation>
        <location evidence="7">Nucleus</location>
        <location evidence="7">Gem</location>
    </subcellularLocation>
</comment>
<dbReference type="GO" id="GO:0015030">
    <property type="term" value="C:Cajal body"/>
    <property type="evidence" value="ECO:0007669"/>
    <property type="project" value="UniProtKB-SubCell"/>
</dbReference>
<dbReference type="InterPro" id="IPR047313">
    <property type="entry name" value="SMN_C"/>
</dbReference>
<dbReference type="Gene3D" id="2.30.30.140">
    <property type="match status" value="1"/>
</dbReference>
<dbReference type="AlphaFoldDB" id="A0AAV2AFR9"/>
<dbReference type="GO" id="GO:0008380">
    <property type="term" value="P:RNA splicing"/>
    <property type="evidence" value="ECO:0007669"/>
    <property type="project" value="UniProtKB-KW"/>
</dbReference>
<dbReference type="GO" id="GO:0097504">
    <property type="term" value="C:Gemini of Cajal bodies"/>
    <property type="evidence" value="ECO:0007669"/>
    <property type="project" value="UniProtKB-SubCell"/>
</dbReference>
<dbReference type="InterPro" id="IPR010304">
    <property type="entry name" value="SMN_Tudor"/>
</dbReference>
<evidence type="ECO:0000256" key="7">
    <source>
        <dbReference type="ARBA" id="ARBA00034695"/>
    </source>
</evidence>
<organism evidence="9 10">
    <name type="scientific">Larinioides sclopetarius</name>
    <dbReference type="NCBI Taxonomy" id="280406"/>
    <lineage>
        <taxon>Eukaryota</taxon>
        <taxon>Metazoa</taxon>
        <taxon>Ecdysozoa</taxon>
        <taxon>Arthropoda</taxon>
        <taxon>Chelicerata</taxon>
        <taxon>Arachnida</taxon>
        <taxon>Araneae</taxon>
        <taxon>Araneomorphae</taxon>
        <taxon>Entelegynae</taxon>
        <taxon>Araneoidea</taxon>
        <taxon>Araneidae</taxon>
        <taxon>Larinioides</taxon>
    </lineage>
</organism>
<evidence type="ECO:0000256" key="4">
    <source>
        <dbReference type="ARBA" id="ARBA00022664"/>
    </source>
</evidence>
<dbReference type="SUPFAM" id="SSF63748">
    <property type="entry name" value="Tudor/PWWP/MBT"/>
    <property type="match status" value="1"/>
</dbReference>
<dbReference type="PANTHER" id="PTHR39267">
    <property type="entry name" value="SURVIVAL MOTOR NEURON-LIKE PROTEIN 1"/>
    <property type="match status" value="1"/>
</dbReference>
<evidence type="ECO:0000256" key="5">
    <source>
        <dbReference type="ARBA" id="ARBA00023187"/>
    </source>
</evidence>
<evidence type="ECO:0000313" key="9">
    <source>
        <dbReference type="EMBL" id="CAL1282755.1"/>
    </source>
</evidence>
<dbReference type="InterPro" id="IPR040424">
    <property type="entry name" value="Smn1"/>
</dbReference>
<evidence type="ECO:0000256" key="6">
    <source>
        <dbReference type="ARBA" id="ARBA00023242"/>
    </source>
</evidence>
<keyword evidence="4" id="KW-0507">mRNA processing</keyword>
<proteinExistence type="inferred from homology"/>
<dbReference type="Proteomes" id="UP001497382">
    <property type="component" value="Unassembled WGS sequence"/>
</dbReference>
<dbReference type="CDD" id="cd22852">
    <property type="entry name" value="SMN_C"/>
    <property type="match status" value="1"/>
</dbReference>
<protein>
    <recommendedName>
        <fullName evidence="8">Tudor domain-containing protein</fullName>
    </recommendedName>
</protein>
<comment type="similarity">
    <text evidence="3">Belongs to the SMN family.</text>
</comment>
<reference evidence="9 10" key="1">
    <citation type="submission" date="2024-04" db="EMBL/GenBank/DDBJ databases">
        <authorList>
            <person name="Rising A."/>
            <person name="Reimegard J."/>
            <person name="Sonavane S."/>
            <person name="Akerstrom W."/>
            <person name="Nylinder S."/>
            <person name="Hedman E."/>
            <person name="Kallberg Y."/>
        </authorList>
    </citation>
    <scope>NUCLEOTIDE SEQUENCE [LARGE SCALE GENOMIC DNA]</scope>
</reference>
<keyword evidence="10" id="KW-1185">Reference proteome</keyword>
<evidence type="ECO:0000256" key="3">
    <source>
        <dbReference type="ARBA" id="ARBA00005371"/>
    </source>
</evidence>
<evidence type="ECO:0000313" key="10">
    <source>
        <dbReference type="Proteomes" id="UP001497382"/>
    </source>
</evidence>
<keyword evidence="5" id="KW-0508">mRNA splicing</keyword>
<keyword evidence="6" id="KW-0539">Nucleus</keyword>
<evidence type="ECO:0000256" key="2">
    <source>
        <dbReference type="ARBA" id="ARBA00004408"/>
    </source>
</evidence>
<dbReference type="GO" id="GO:0006397">
    <property type="term" value="P:mRNA processing"/>
    <property type="evidence" value="ECO:0007669"/>
    <property type="project" value="UniProtKB-KW"/>
</dbReference>
<feature type="domain" description="Tudor" evidence="8">
    <location>
        <begin position="47"/>
        <end position="105"/>
    </location>
</feature>
<dbReference type="Pfam" id="PF06003">
    <property type="entry name" value="SMN_Tudor"/>
    <property type="match status" value="1"/>
</dbReference>
<dbReference type="GO" id="GO:0003723">
    <property type="term" value="F:RNA binding"/>
    <property type="evidence" value="ECO:0007669"/>
    <property type="project" value="InterPro"/>
</dbReference>
<evidence type="ECO:0000256" key="1">
    <source>
        <dbReference type="ARBA" id="ARBA00004216"/>
    </source>
</evidence>
<sequence length="258" mass="28880">MEGMDFRSFDWDDTELIRAYNRGLKAREANKKGNKNSSQTKDNKKRKWKVGDYCRAIYSADKSYYEAKIISMNGDFCTVEFLGYGDTEDIDLLELKESEGKKARKKQIRASIADSFCSIDESEAGGETTDGTIASYSSYRKKKHHVNQPANNTTFDTTMYEATIHQQYPAPPPAAYYAPPPSMPTTMPIMAPPATMPQYSVPPAPPMPQCPSIASNPSLSSMLSSWYMAGYYTGIHSAQKDNRGCQRCCSHSNQCCRN</sequence>
<dbReference type="InterPro" id="IPR002999">
    <property type="entry name" value="Tudor"/>
</dbReference>
<gene>
    <name evidence="9" type="ORF">LARSCL_LOCUS12243</name>
</gene>
<evidence type="ECO:0000259" key="8">
    <source>
        <dbReference type="PROSITE" id="PS50304"/>
    </source>
</evidence>
<comment type="caution">
    <text evidence="9">The sequence shown here is derived from an EMBL/GenBank/DDBJ whole genome shotgun (WGS) entry which is preliminary data.</text>
</comment>